<keyword evidence="16" id="KW-1185">Reference proteome</keyword>
<dbReference type="Gene3D" id="3.40.630.190">
    <property type="entry name" value="LCP protein"/>
    <property type="match status" value="1"/>
</dbReference>
<evidence type="ECO:0000256" key="4">
    <source>
        <dbReference type="ARBA" id="ARBA00022692"/>
    </source>
</evidence>
<dbReference type="InterPro" id="IPR004474">
    <property type="entry name" value="LytR_CpsA_psr"/>
</dbReference>
<comment type="similarity">
    <text evidence="2">Belongs to the LytR/CpsA/Psr (LCP) family.</text>
</comment>
<dbReference type="AlphaFoldDB" id="A0A0P6S8C2"/>
<dbReference type="GO" id="GO:0005886">
    <property type="term" value="C:plasma membrane"/>
    <property type="evidence" value="ECO:0007669"/>
    <property type="project" value="UniProtKB-SubCell"/>
</dbReference>
<gene>
    <name evidence="15" type="ORF">AKK44_03425</name>
</gene>
<keyword evidence="3" id="KW-1003">Cell membrane</keyword>
<keyword evidence="5" id="KW-0735">Signal-anchor</keyword>
<sequence length="462" mass="52497">MKRHQESGLSHHEELRYFYLLRHFQYLSDNEKREFAFLKTKKDRYDQALSPYTNEPVADYNRPYPEQDFFSSDDGRVIPKGVPAYPTSEMRSRRHKKRKASNHRASQTYATEDFGVPPQGHTRKHPKKGRLKRFMLLLILLVLLLILGIGAMFAKGVMDVSSNKAHYKPAASQVFHGEGTADGTNILILGSDKRVTQGSTDARTDTIMVVNVGNKDNHIKMVSFMRDTLVNIPGYSYDNNSSYDLKLNASFTLGEQEDHQGAEFVRKTLKHNYDIDCKYYVMVDFETFAEAIDTLFPNGVNIDAKFATVNGEAVDSVEVPDDLRMKDGQVPNQLIEVGEQRMDGRTLLNYARFRKDDEGDYGRTVRQQQVMSEIIRQIKDPTKLFTGSAAIGKIYALTSTNVSFPFVIKNGVKALTSGKKGVEHVTIPEIGDWVDEYDMYGGLALHIDFDKYQRSLAQMGLR</sequence>
<keyword evidence="9" id="KW-0804">Transcription</keyword>
<evidence type="ECO:0000256" key="7">
    <source>
        <dbReference type="ARBA" id="ARBA00023015"/>
    </source>
</evidence>
<feature type="domain" description="Cell envelope-related transcriptional attenuator" evidence="14">
    <location>
        <begin position="203"/>
        <end position="379"/>
    </location>
</feature>
<feature type="transmembrane region" description="Helical" evidence="13">
    <location>
        <begin position="134"/>
        <end position="154"/>
    </location>
</feature>
<dbReference type="STRING" id="119224.AKK44_03425"/>
<proteinExistence type="inferred from homology"/>
<evidence type="ECO:0000256" key="2">
    <source>
        <dbReference type="ARBA" id="ARBA00006068"/>
    </source>
</evidence>
<protein>
    <recommendedName>
        <fullName evidence="11">Regulatory protein MsrR</fullName>
    </recommendedName>
</protein>
<comment type="subcellular location">
    <subcellularLocation>
        <location evidence="1">Cell membrane</location>
        <topology evidence="1">Single-pass type II membrane protein</topology>
    </subcellularLocation>
</comment>
<evidence type="ECO:0000259" key="14">
    <source>
        <dbReference type="Pfam" id="PF03816"/>
    </source>
</evidence>
<evidence type="ECO:0000256" key="3">
    <source>
        <dbReference type="ARBA" id="ARBA00022475"/>
    </source>
</evidence>
<accession>A0A0P6S8C2</accession>
<dbReference type="PANTHER" id="PTHR33392">
    <property type="entry name" value="POLYISOPRENYL-TEICHOIC ACID--PEPTIDOGLYCAN TEICHOIC ACID TRANSFERASE TAGU"/>
    <property type="match status" value="1"/>
</dbReference>
<organism evidence="15 16">
    <name type="scientific">Streptococcus phocae</name>
    <dbReference type="NCBI Taxonomy" id="119224"/>
    <lineage>
        <taxon>Bacteria</taxon>
        <taxon>Bacillati</taxon>
        <taxon>Bacillota</taxon>
        <taxon>Bacilli</taxon>
        <taxon>Lactobacillales</taxon>
        <taxon>Streptococcaceae</taxon>
        <taxon>Streptococcus</taxon>
    </lineage>
</organism>
<evidence type="ECO:0000256" key="13">
    <source>
        <dbReference type="SAM" id="Phobius"/>
    </source>
</evidence>
<evidence type="ECO:0000256" key="11">
    <source>
        <dbReference type="ARBA" id="ARBA00040752"/>
    </source>
</evidence>
<feature type="compositionally biased region" description="Basic residues" evidence="12">
    <location>
        <begin position="92"/>
        <end position="102"/>
    </location>
</feature>
<dbReference type="PANTHER" id="PTHR33392:SF8">
    <property type="entry name" value="REGULATORY PROTEIN MSRR"/>
    <property type="match status" value="1"/>
</dbReference>
<evidence type="ECO:0000256" key="8">
    <source>
        <dbReference type="ARBA" id="ARBA00023136"/>
    </source>
</evidence>
<reference evidence="15 16" key="1">
    <citation type="submission" date="2015-08" db="EMBL/GenBank/DDBJ databases">
        <title>Genome sequence of Streptococcus phocae subsp. phocae ATCC 51973T isolated from liver specimen obtained from seal.</title>
        <authorList>
            <person name="Avendano-Herrera R."/>
        </authorList>
    </citation>
    <scope>NUCLEOTIDE SEQUENCE [LARGE SCALE GENOMIC DNA]</scope>
    <source>
        <strain evidence="15 16">ATCC 51973</strain>
    </source>
</reference>
<keyword evidence="6 13" id="KW-1133">Transmembrane helix</keyword>
<dbReference type="EMBL" id="LHQM01000010">
    <property type="protein sequence ID" value="KPJ22710.1"/>
    <property type="molecule type" value="Genomic_DNA"/>
</dbReference>
<dbReference type="NCBIfam" id="TIGR00350">
    <property type="entry name" value="lytR_cpsA_psr"/>
    <property type="match status" value="1"/>
</dbReference>
<evidence type="ECO:0000256" key="9">
    <source>
        <dbReference type="ARBA" id="ARBA00023163"/>
    </source>
</evidence>
<dbReference type="PATRIC" id="fig|119224.3.peg.211"/>
<dbReference type="RefSeq" id="WP_054278520.1">
    <property type="nucleotide sequence ID" value="NZ_LHQM01000010.1"/>
</dbReference>
<name>A0A0P6S8C2_9STRE</name>
<evidence type="ECO:0000313" key="15">
    <source>
        <dbReference type="EMBL" id="KPJ22710.1"/>
    </source>
</evidence>
<keyword evidence="8 13" id="KW-0472">Membrane</keyword>
<keyword evidence="4 13" id="KW-0812">Transmembrane</keyword>
<keyword evidence="7" id="KW-0805">Transcription regulation</keyword>
<dbReference type="Pfam" id="PF03816">
    <property type="entry name" value="LytR_cpsA_psr"/>
    <property type="match status" value="1"/>
</dbReference>
<comment type="function">
    <text evidence="10">Involved in SarA attenuation. Affects resistance to oxacillin and teicoplanin, as well as the synthesis of virulence factors.</text>
</comment>
<comment type="caution">
    <text evidence="15">The sequence shown here is derived from an EMBL/GenBank/DDBJ whole genome shotgun (WGS) entry which is preliminary data.</text>
</comment>
<evidence type="ECO:0000256" key="10">
    <source>
        <dbReference type="ARBA" id="ARBA00037178"/>
    </source>
</evidence>
<evidence type="ECO:0000256" key="12">
    <source>
        <dbReference type="SAM" id="MobiDB-lite"/>
    </source>
</evidence>
<evidence type="ECO:0000256" key="5">
    <source>
        <dbReference type="ARBA" id="ARBA00022968"/>
    </source>
</evidence>
<dbReference type="InterPro" id="IPR050922">
    <property type="entry name" value="LytR/CpsA/Psr_CW_biosynth"/>
</dbReference>
<evidence type="ECO:0000256" key="1">
    <source>
        <dbReference type="ARBA" id="ARBA00004401"/>
    </source>
</evidence>
<evidence type="ECO:0000313" key="16">
    <source>
        <dbReference type="Proteomes" id="UP000049578"/>
    </source>
</evidence>
<evidence type="ECO:0000256" key="6">
    <source>
        <dbReference type="ARBA" id="ARBA00022989"/>
    </source>
</evidence>
<feature type="region of interest" description="Disordered" evidence="12">
    <location>
        <begin position="82"/>
        <end position="127"/>
    </location>
</feature>
<dbReference type="Proteomes" id="UP000049578">
    <property type="component" value="Unassembled WGS sequence"/>
</dbReference>